<evidence type="ECO:0000313" key="2">
    <source>
        <dbReference type="EMBL" id="OHB05091.1"/>
    </source>
</evidence>
<sequence>MLREQDLYGINFIHWVRFRFLVRMVIGITVCQCVMPDGLGSGLLLVDTMVTDIITMVTLMNFITQCTTQVVACGINILARSVVTVAVVIIELLIMVLAKVVGVIMVVVLVLLVMKNQDRQPGIPL</sequence>
<reference evidence="2 3" key="1">
    <citation type="journal article" date="2016" name="Nat. Commun.">
        <title>Thousands of microbial genomes shed light on interconnected biogeochemical processes in an aquifer system.</title>
        <authorList>
            <person name="Anantharaman K."/>
            <person name="Brown C.T."/>
            <person name="Hug L.A."/>
            <person name="Sharon I."/>
            <person name="Castelle C.J."/>
            <person name="Probst A.J."/>
            <person name="Thomas B.C."/>
            <person name="Singh A."/>
            <person name="Wilkins M.J."/>
            <person name="Karaoz U."/>
            <person name="Brodie E.L."/>
            <person name="Williams K.H."/>
            <person name="Hubbard S.S."/>
            <person name="Banfield J.F."/>
        </authorList>
    </citation>
    <scope>NUCLEOTIDE SEQUENCE [LARGE SCALE GENOMIC DNA]</scope>
</reference>
<comment type="caution">
    <text evidence="2">The sequence shown here is derived from an EMBL/GenBank/DDBJ whole genome shotgun (WGS) entry which is preliminary data.</text>
</comment>
<evidence type="ECO:0000256" key="1">
    <source>
        <dbReference type="SAM" id="Phobius"/>
    </source>
</evidence>
<feature type="transmembrane region" description="Helical" evidence="1">
    <location>
        <begin position="58"/>
        <end position="79"/>
    </location>
</feature>
<organism evidence="2 3">
    <name type="scientific">Candidatus Zambryskibacteria bacterium RIFCSPLOWO2_01_FULL_47_14</name>
    <dbReference type="NCBI Taxonomy" id="1802763"/>
    <lineage>
        <taxon>Bacteria</taxon>
        <taxon>Candidatus Zambryskiibacteriota</taxon>
    </lineage>
</organism>
<accession>A0A1G2U6I8</accession>
<feature type="transmembrane region" description="Helical" evidence="1">
    <location>
        <begin position="85"/>
        <end position="113"/>
    </location>
</feature>
<name>A0A1G2U6I8_9BACT</name>
<keyword evidence="1" id="KW-1133">Transmembrane helix</keyword>
<keyword evidence="1" id="KW-0812">Transmembrane</keyword>
<dbReference type="AlphaFoldDB" id="A0A1G2U6I8"/>
<proteinExistence type="predicted"/>
<feature type="transmembrane region" description="Helical" evidence="1">
    <location>
        <begin position="20"/>
        <end position="46"/>
    </location>
</feature>
<dbReference type="Proteomes" id="UP000177068">
    <property type="component" value="Unassembled WGS sequence"/>
</dbReference>
<protein>
    <submittedName>
        <fullName evidence="2">Uncharacterized protein</fullName>
    </submittedName>
</protein>
<dbReference type="EMBL" id="MHWG01000022">
    <property type="protein sequence ID" value="OHB05091.1"/>
    <property type="molecule type" value="Genomic_DNA"/>
</dbReference>
<gene>
    <name evidence="2" type="ORF">A3A26_00595</name>
</gene>
<evidence type="ECO:0000313" key="3">
    <source>
        <dbReference type="Proteomes" id="UP000177068"/>
    </source>
</evidence>
<keyword evidence="1" id="KW-0472">Membrane</keyword>